<feature type="domain" description="F-box" evidence="1">
    <location>
        <begin position="27"/>
        <end position="73"/>
    </location>
</feature>
<evidence type="ECO:0000313" key="2">
    <source>
        <dbReference type="EMBL" id="KIK62894.1"/>
    </source>
</evidence>
<name>A0A0D0CJD9_9AGAR</name>
<evidence type="ECO:0000313" key="3">
    <source>
        <dbReference type="Proteomes" id="UP000053593"/>
    </source>
</evidence>
<gene>
    <name evidence="2" type="ORF">GYMLUDRAFT_242527</name>
</gene>
<dbReference type="AlphaFoldDB" id="A0A0D0CJD9"/>
<proteinExistence type="predicted"/>
<keyword evidence="3" id="KW-1185">Reference proteome</keyword>
<dbReference type="Proteomes" id="UP000053593">
    <property type="component" value="Unassembled WGS sequence"/>
</dbReference>
<dbReference type="Pfam" id="PF12937">
    <property type="entry name" value="F-box-like"/>
    <property type="match status" value="1"/>
</dbReference>
<dbReference type="OrthoDB" id="3256662at2759"/>
<dbReference type="InterPro" id="IPR001810">
    <property type="entry name" value="F-box_dom"/>
</dbReference>
<reference evidence="2 3" key="1">
    <citation type="submission" date="2014-04" db="EMBL/GenBank/DDBJ databases">
        <title>Evolutionary Origins and Diversification of the Mycorrhizal Mutualists.</title>
        <authorList>
            <consortium name="DOE Joint Genome Institute"/>
            <consortium name="Mycorrhizal Genomics Consortium"/>
            <person name="Kohler A."/>
            <person name="Kuo A."/>
            <person name="Nagy L.G."/>
            <person name="Floudas D."/>
            <person name="Copeland A."/>
            <person name="Barry K.W."/>
            <person name="Cichocki N."/>
            <person name="Veneault-Fourrey C."/>
            <person name="LaButti K."/>
            <person name="Lindquist E.A."/>
            <person name="Lipzen A."/>
            <person name="Lundell T."/>
            <person name="Morin E."/>
            <person name="Murat C."/>
            <person name="Riley R."/>
            <person name="Ohm R."/>
            <person name="Sun H."/>
            <person name="Tunlid A."/>
            <person name="Henrissat B."/>
            <person name="Grigoriev I.V."/>
            <person name="Hibbett D.S."/>
            <person name="Martin F."/>
        </authorList>
    </citation>
    <scope>NUCLEOTIDE SEQUENCE [LARGE SCALE GENOMIC DNA]</scope>
    <source>
        <strain evidence="2 3">FD-317 M1</strain>
    </source>
</reference>
<dbReference type="SUPFAM" id="SSF52058">
    <property type="entry name" value="L domain-like"/>
    <property type="match status" value="1"/>
</dbReference>
<dbReference type="HOGENOM" id="CLU_544057_0_0_1"/>
<dbReference type="SUPFAM" id="SSF81383">
    <property type="entry name" value="F-box domain"/>
    <property type="match status" value="1"/>
</dbReference>
<evidence type="ECO:0000259" key="1">
    <source>
        <dbReference type="PROSITE" id="PS50181"/>
    </source>
</evidence>
<dbReference type="Gene3D" id="3.80.10.10">
    <property type="entry name" value="Ribonuclease Inhibitor"/>
    <property type="match status" value="1"/>
</dbReference>
<dbReference type="InterPro" id="IPR036047">
    <property type="entry name" value="F-box-like_dom_sf"/>
</dbReference>
<dbReference type="InterPro" id="IPR032675">
    <property type="entry name" value="LRR_dom_sf"/>
</dbReference>
<protein>
    <recommendedName>
        <fullName evidence="1">F-box domain-containing protein</fullName>
    </recommendedName>
</protein>
<sequence>MYTDLPLESREVRSLDEWSTPERRLGERTLDPIPIEIYLKIMSEVDDKTDLSNLALVCRFFASVALPRLFERLIINPIYNRASRSWEARGNPKLYRVLHEGLDPLAISACKYIRNCTIDSVFIAKWPPPSSVVSALQDLLKMPNLTTLTLVQLELPKAALSSISQLSSLASLTLRSCFIWRDVAYADMVALADNLDLHSLSLRSSSTWQLADFDPLVKKSQLTNLYTTSWVFVRCLAAPSVVPPLQILELNVVHDLRDVYELLRRIPTLVELKLDSVSWPQSAMTETGGLPIYPPSVSIDFTFPLSTLFSLRRLSCPSYLAYLFTGPHVLEKISLGPQMYPPHRDIWAMQRLSKDLRLFFNGLNVNLRRLECVPDSLTREPMEPQFNGNMQHWFPKLESLDFAMNLQPEKNEDSDDEGEDSDEVLDPADYEDYFEDLLRSFLDTWGPFHSLTELCFRAIDIRNDEEITVRRDWLQDFAPGLNLRDHFPHLSYMSFGNVRYM</sequence>
<dbReference type="PROSITE" id="PS50181">
    <property type="entry name" value="FBOX"/>
    <property type="match status" value="1"/>
</dbReference>
<dbReference type="EMBL" id="KN834766">
    <property type="protein sequence ID" value="KIK62894.1"/>
    <property type="molecule type" value="Genomic_DNA"/>
</dbReference>
<accession>A0A0D0CJD9</accession>
<organism evidence="2 3">
    <name type="scientific">Collybiopsis luxurians FD-317 M1</name>
    <dbReference type="NCBI Taxonomy" id="944289"/>
    <lineage>
        <taxon>Eukaryota</taxon>
        <taxon>Fungi</taxon>
        <taxon>Dikarya</taxon>
        <taxon>Basidiomycota</taxon>
        <taxon>Agaricomycotina</taxon>
        <taxon>Agaricomycetes</taxon>
        <taxon>Agaricomycetidae</taxon>
        <taxon>Agaricales</taxon>
        <taxon>Marasmiineae</taxon>
        <taxon>Omphalotaceae</taxon>
        <taxon>Collybiopsis</taxon>
        <taxon>Collybiopsis luxurians</taxon>
    </lineage>
</organism>